<gene>
    <name evidence="3" type="ORF">CEPIT_LOCUS38789</name>
</gene>
<reference evidence="3" key="1">
    <citation type="submission" date="2022-07" db="EMBL/GenBank/DDBJ databases">
        <authorList>
            <person name="Macas J."/>
            <person name="Novak P."/>
            <person name="Neumann P."/>
        </authorList>
    </citation>
    <scope>NUCLEOTIDE SEQUENCE</scope>
</reference>
<keyword evidence="2" id="KW-0472">Membrane</keyword>
<organism evidence="3 4">
    <name type="scientific">Cuscuta epithymum</name>
    <dbReference type="NCBI Taxonomy" id="186058"/>
    <lineage>
        <taxon>Eukaryota</taxon>
        <taxon>Viridiplantae</taxon>
        <taxon>Streptophyta</taxon>
        <taxon>Embryophyta</taxon>
        <taxon>Tracheophyta</taxon>
        <taxon>Spermatophyta</taxon>
        <taxon>Magnoliopsida</taxon>
        <taxon>eudicotyledons</taxon>
        <taxon>Gunneridae</taxon>
        <taxon>Pentapetalae</taxon>
        <taxon>asterids</taxon>
        <taxon>lamiids</taxon>
        <taxon>Solanales</taxon>
        <taxon>Convolvulaceae</taxon>
        <taxon>Cuscuteae</taxon>
        <taxon>Cuscuta</taxon>
        <taxon>Cuscuta subgen. Cuscuta</taxon>
    </lineage>
</organism>
<dbReference type="PANTHER" id="PTHR33248">
    <property type="entry name" value="ZINC ION-BINDING PROTEIN"/>
    <property type="match status" value="1"/>
</dbReference>
<keyword evidence="2" id="KW-0812">Transmembrane</keyword>
<keyword evidence="2" id="KW-1133">Transmembrane helix</keyword>
<name>A0AAV0G0P9_9ASTE</name>
<dbReference type="EMBL" id="CAMAPF010001027">
    <property type="protein sequence ID" value="CAH9140997.1"/>
    <property type="molecule type" value="Genomic_DNA"/>
</dbReference>
<feature type="region of interest" description="Disordered" evidence="1">
    <location>
        <begin position="1"/>
        <end position="23"/>
    </location>
</feature>
<sequence length="160" mass="18537">MDFANRAHYSTSTSSTSQSPTRRTTLNYDPPFYCRCGLKAPVFVSRDSGRKFLGCQNWPDGGCKYFVWHDEMNLIIQEPKVIDREEAQLWFPDVNVQLQRMKDIISDFREELHASHSEIARLRTQLENLVKGEHLKWSVIGLFMVILVMGICTITGFNVY</sequence>
<proteinExistence type="predicted"/>
<protein>
    <recommendedName>
        <fullName evidence="5">Zinc finger GRF-type domain-containing protein</fullName>
    </recommendedName>
</protein>
<dbReference type="AlphaFoldDB" id="A0AAV0G0P9"/>
<evidence type="ECO:0000313" key="4">
    <source>
        <dbReference type="Proteomes" id="UP001152523"/>
    </source>
</evidence>
<evidence type="ECO:0008006" key="5">
    <source>
        <dbReference type="Google" id="ProtNLM"/>
    </source>
</evidence>
<keyword evidence="4" id="KW-1185">Reference proteome</keyword>
<evidence type="ECO:0000256" key="2">
    <source>
        <dbReference type="SAM" id="Phobius"/>
    </source>
</evidence>
<feature type="transmembrane region" description="Helical" evidence="2">
    <location>
        <begin position="137"/>
        <end position="157"/>
    </location>
</feature>
<feature type="compositionally biased region" description="Low complexity" evidence="1">
    <location>
        <begin position="10"/>
        <end position="23"/>
    </location>
</feature>
<evidence type="ECO:0000256" key="1">
    <source>
        <dbReference type="SAM" id="MobiDB-lite"/>
    </source>
</evidence>
<dbReference type="Proteomes" id="UP001152523">
    <property type="component" value="Unassembled WGS sequence"/>
</dbReference>
<comment type="caution">
    <text evidence="3">The sequence shown here is derived from an EMBL/GenBank/DDBJ whole genome shotgun (WGS) entry which is preliminary data.</text>
</comment>
<accession>A0AAV0G0P9</accession>
<evidence type="ECO:0000313" key="3">
    <source>
        <dbReference type="EMBL" id="CAH9140997.1"/>
    </source>
</evidence>